<accession>A0A139XES2</accession>
<proteinExistence type="predicted"/>
<dbReference type="RefSeq" id="WP_017747755.1">
    <property type="nucleotide sequence ID" value="NZ_KQ976354.1"/>
</dbReference>
<dbReference type="Pfam" id="PF00512">
    <property type="entry name" value="HisKA"/>
    <property type="match status" value="1"/>
</dbReference>
<dbReference type="STRING" id="128403.WA1_13915"/>
<name>A0A139XES2_9CYAN</name>
<reference evidence="12 13" key="1">
    <citation type="journal article" date="2013" name="Genome Biol. Evol.">
        <title>Genomes of Stigonematalean cyanobacteria (subsection V) and the evolution of oxygenic photosynthesis from prokaryotes to plastids.</title>
        <authorList>
            <person name="Dagan T."/>
            <person name="Roettger M."/>
            <person name="Stucken K."/>
            <person name="Landan G."/>
            <person name="Koch R."/>
            <person name="Major P."/>
            <person name="Gould S.B."/>
            <person name="Goremykin V.V."/>
            <person name="Rippka R."/>
            <person name="Tandeau de Marsac N."/>
            <person name="Gugger M."/>
            <person name="Lockhart P.J."/>
            <person name="Allen J.F."/>
            <person name="Brune I."/>
            <person name="Maus I."/>
            <person name="Puhler A."/>
            <person name="Martin W.F."/>
        </authorList>
    </citation>
    <scope>NUCLEOTIDE SEQUENCE [LARGE SCALE GENOMIC DNA]</scope>
    <source>
        <strain evidence="12 13">PCC 7110</strain>
    </source>
</reference>
<keyword evidence="13" id="KW-1185">Reference proteome</keyword>
<dbReference type="SMART" id="SM00091">
    <property type="entry name" value="PAS"/>
    <property type="match status" value="3"/>
</dbReference>
<comment type="catalytic activity">
    <reaction evidence="1">
        <text>ATP + protein L-histidine = ADP + protein N-phospho-L-histidine.</text>
        <dbReference type="EC" id="2.7.13.3"/>
    </reaction>
</comment>
<dbReference type="Pfam" id="PF00989">
    <property type="entry name" value="PAS"/>
    <property type="match status" value="1"/>
</dbReference>
<dbReference type="SUPFAM" id="SSF55785">
    <property type="entry name" value="PYP-like sensor domain (PAS domain)"/>
    <property type="match status" value="3"/>
</dbReference>
<dbReference type="AlphaFoldDB" id="A0A139XES2"/>
<keyword evidence="6 12" id="KW-0418">Kinase</keyword>
<keyword evidence="7" id="KW-0067">ATP-binding</keyword>
<dbReference type="CDD" id="cd00082">
    <property type="entry name" value="HisKA"/>
    <property type="match status" value="1"/>
</dbReference>
<dbReference type="SUPFAM" id="SSF47384">
    <property type="entry name" value="Homodimeric domain of signal transducing histidine kinase"/>
    <property type="match status" value="1"/>
</dbReference>
<evidence type="ECO:0000256" key="2">
    <source>
        <dbReference type="ARBA" id="ARBA00012438"/>
    </source>
</evidence>
<evidence type="ECO:0000259" key="9">
    <source>
        <dbReference type="PROSITE" id="PS50109"/>
    </source>
</evidence>
<dbReference type="InterPro" id="IPR004358">
    <property type="entry name" value="Sig_transdc_His_kin-like_C"/>
</dbReference>
<dbReference type="Gene3D" id="3.30.565.10">
    <property type="entry name" value="Histidine kinase-like ATPase, C-terminal domain"/>
    <property type="match status" value="1"/>
</dbReference>
<evidence type="ECO:0000256" key="8">
    <source>
        <dbReference type="ARBA" id="ARBA00023012"/>
    </source>
</evidence>
<dbReference type="EMBL" id="ANNX02000016">
    <property type="protein sequence ID" value="KYC43188.1"/>
    <property type="molecule type" value="Genomic_DNA"/>
</dbReference>
<dbReference type="GO" id="GO:0006355">
    <property type="term" value="P:regulation of DNA-templated transcription"/>
    <property type="evidence" value="ECO:0007669"/>
    <property type="project" value="InterPro"/>
</dbReference>
<feature type="domain" description="PAS" evidence="10">
    <location>
        <begin position="285"/>
        <end position="355"/>
    </location>
</feature>
<dbReference type="InterPro" id="IPR036097">
    <property type="entry name" value="HisK_dim/P_sf"/>
</dbReference>
<dbReference type="SUPFAM" id="SSF55874">
    <property type="entry name" value="ATPase domain of HSP90 chaperone/DNA topoisomerase II/histidine kinase"/>
    <property type="match status" value="1"/>
</dbReference>
<evidence type="ECO:0000313" key="13">
    <source>
        <dbReference type="Proteomes" id="UP000076925"/>
    </source>
</evidence>
<dbReference type="PROSITE" id="PS50112">
    <property type="entry name" value="PAS"/>
    <property type="match status" value="3"/>
</dbReference>
<dbReference type="SMART" id="SM00086">
    <property type="entry name" value="PAC"/>
    <property type="match status" value="2"/>
</dbReference>
<evidence type="ECO:0000256" key="4">
    <source>
        <dbReference type="ARBA" id="ARBA00022679"/>
    </source>
</evidence>
<evidence type="ECO:0000256" key="6">
    <source>
        <dbReference type="ARBA" id="ARBA00022777"/>
    </source>
</evidence>
<evidence type="ECO:0000256" key="1">
    <source>
        <dbReference type="ARBA" id="ARBA00000085"/>
    </source>
</evidence>
<dbReference type="Pfam" id="PF02518">
    <property type="entry name" value="HATPase_c"/>
    <property type="match status" value="1"/>
</dbReference>
<dbReference type="PRINTS" id="PR00344">
    <property type="entry name" value="BCTRLSENSOR"/>
</dbReference>
<evidence type="ECO:0000256" key="3">
    <source>
        <dbReference type="ARBA" id="ARBA00022553"/>
    </source>
</evidence>
<dbReference type="InterPro" id="IPR005467">
    <property type="entry name" value="His_kinase_dom"/>
</dbReference>
<dbReference type="PANTHER" id="PTHR43065">
    <property type="entry name" value="SENSOR HISTIDINE KINASE"/>
    <property type="match status" value="1"/>
</dbReference>
<dbReference type="InterPro" id="IPR000700">
    <property type="entry name" value="PAS-assoc_C"/>
</dbReference>
<dbReference type="Pfam" id="PF13426">
    <property type="entry name" value="PAS_9"/>
    <property type="match status" value="1"/>
</dbReference>
<keyword evidence="5" id="KW-0547">Nucleotide-binding</keyword>
<evidence type="ECO:0000313" key="12">
    <source>
        <dbReference type="EMBL" id="KYC43188.1"/>
    </source>
</evidence>
<dbReference type="InterPro" id="IPR003661">
    <property type="entry name" value="HisK_dim/P_dom"/>
</dbReference>
<feature type="domain" description="Histidine kinase" evidence="9">
    <location>
        <begin position="422"/>
        <end position="644"/>
    </location>
</feature>
<feature type="domain" description="PAS" evidence="10">
    <location>
        <begin position="11"/>
        <end position="81"/>
    </location>
</feature>
<dbReference type="PROSITE" id="PS50113">
    <property type="entry name" value="PAC"/>
    <property type="match status" value="1"/>
</dbReference>
<dbReference type="InterPro" id="IPR036890">
    <property type="entry name" value="HATPase_C_sf"/>
</dbReference>
<feature type="domain" description="PAS" evidence="10">
    <location>
        <begin position="160"/>
        <end position="234"/>
    </location>
</feature>
<evidence type="ECO:0000256" key="5">
    <source>
        <dbReference type="ARBA" id="ARBA00022741"/>
    </source>
</evidence>
<dbReference type="NCBIfam" id="TIGR00229">
    <property type="entry name" value="sensory_box"/>
    <property type="match status" value="3"/>
</dbReference>
<evidence type="ECO:0000256" key="7">
    <source>
        <dbReference type="ARBA" id="ARBA00022840"/>
    </source>
</evidence>
<dbReference type="GO" id="GO:0005524">
    <property type="term" value="F:ATP binding"/>
    <property type="evidence" value="ECO:0007669"/>
    <property type="project" value="UniProtKB-KW"/>
</dbReference>
<dbReference type="InterPro" id="IPR013767">
    <property type="entry name" value="PAS_fold"/>
</dbReference>
<dbReference type="Proteomes" id="UP000076925">
    <property type="component" value="Unassembled WGS sequence"/>
</dbReference>
<keyword evidence="4" id="KW-0808">Transferase</keyword>
<gene>
    <name evidence="12" type="ORF">WA1_13915</name>
</gene>
<dbReference type="Pfam" id="PF08447">
    <property type="entry name" value="PAS_3"/>
    <property type="match status" value="1"/>
</dbReference>
<dbReference type="InterPro" id="IPR003594">
    <property type="entry name" value="HATPase_dom"/>
</dbReference>
<dbReference type="PROSITE" id="PS50109">
    <property type="entry name" value="HIS_KIN"/>
    <property type="match status" value="1"/>
</dbReference>
<dbReference type="InterPro" id="IPR035965">
    <property type="entry name" value="PAS-like_dom_sf"/>
</dbReference>
<dbReference type="PANTHER" id="PTHR43065:SF46">
    <property type="entry name" value="C4-DICARBOXYLATE TRANSPORT SENSOR PROTEIN DCTB"/>
    <property type="match status" value="1"/>
</dbReference>
<dbReference type="InterPro" id="IPR000014">
    <property type="entry name" value="PAS"/>
</dbReference>
<evidence type="ECO:0000259" key="11">
    <source>
        <dbReference type="PROSITE" id="PS50113"/>
    </source>
</evidence>
<dbReference type="EC" id="2.7.13.3" evidence="2"/>
<organism evidence="12 13">
    <name type="scientific">Scytonema hofmannii PCC 7110</name>
    <dbReference type="NCBI Taxonomy" id="128403"/>
    <lineage>
        <taxon>Bacteria</taxon>
        <taxon>Bacillati</taxon>
        <taxon>Cyanobacteriota</taxon>
        <taxon>Cyanophyceae</taxon>
        <taxon>Nostocales</taxon>
        <taxon>Scytonemataceae</taxon>
        <taxon>Scytonema</taxon>
    </lineage>
</organism>
<dbReference type="InterPro" id="IPR001610">
    <property type="entry name" value="PAC"/>
</dbReference>
<dbReference type="InterPro" id="IPR013655">
    <property type="entry name" value="PAS_fold_3"/>
</dbReference>
<feature type="domain" description="PAC" evidence="11">
    <location>
        <begin position="236"/>
        <end position="288"/>
    </location>
</feature>
<dbReference type="Gene3D" id="3.30.450.20">
    <property type="entry name" value="PAS domain"/>
    <property type="match status" value="3"/>
</dbReference>
<dbReference type="OrthoDB" id="9788063at2"/>
<dbReference type="SMART" id="SM00388">
    <property type="entry name" value="HisKA"/>
    <property type="match status" value="1"/>
</dbReference>
<dbReference type="SMART" id="SM00387">
    <property type="entry name" value="HATPase_c"/>
    <property type="match status" value="1"/>
</dbReference>
<keyword evidence="3" id="KW-0597">Phosphoprotein</keyword>
<keyword evidence="8" id="KW-0902">Two-component regulatory system</keyword>
<protein>
    <recommendedName>
        <fullName evidence="2">histidine kinase</fullName>
        <ecNumber evidence="2">2.7.13.3</ecNumber>
    </recommendedName>
</protein>
<evidence type="ECO:0000259" key="10">
    <source>
        <dbReference type="PROSITE" id="PS50112"/>
    </source>
</evidence>
<dbReference type="GO" id="GO:0000155">
    <property type="term" value="F:phosphorelay sensor kinase activity"/>
    <property type="evidence" value="ECO:0007669"/>
    <property type="project" value="InterPro"/>
</dbReference>
<sequence length="645" mass="73681">MNNINIDKPKNDAMLHWLNDLADRGILTTDADLNICSWNRWLEIHSGLSSKEIIGRNLLEIYPELKQRRLNYFYYQALSGQVIILSQRLHRYLIPMPSSIGKNISPMMLQTVRIAPLVEESPQSGTITIIEDVTERVARETELQQKIEVLEQTEAARLSAQARLEHLLSSSPAIIYTRNPREDGAITFISDNVTAQLGYQPQDFIEVHNFWIKHIHPDDLATVLTQLSCLFEQEHLVLEYRFLHKDGTYKWMCDEIKLVQNPNGNVQEIVGMWYDINQRKQAEEKVREQAALLDITTDAIFVQDLNNQILFWNKSAEKLYGWASAEVLEQKVHNFLYQHTLPQVEEAKKILLEKGEWQGELHQITKGHQEIVVESRWTLVRNEKKQPKAILIVNTDITQKKQLESQFIRLQRMESIGTLAGGMAHDLNNVLMPILMASELLRKELTPEKKQRVLTLVETNAHRGANLIKQLLSFARGVESGRAFLQIKYILWEVEQIILETFPKSIQFHTDIPQELWPVFGEVTQLYQIILNICINARDAMPNGGNLSISAENIAIDREYANINLESHVGSYVALIISDTGTGIPPEILERIFEPFFTTKELGKGTGLGLSTVLGIVKSHNGFLKVDSQLGKGTKFKVYLPASIE</sequence>
<dbReference type="Gene3D" id="1.10.287.130">
    <property type="match status" value="1"/>
</dbReference>
<comment type="caution">
    <text evidence="12">The sequence shown here is derived from an EMBL/GenBank/DDBJ whole genome shotgun (WGS) entry which is preliminary data.</text>
</comment>
<dbReference type="CDD" id="cd00130">
    <property type="entry name" value="PAS"/>
    <property type="match status" value="3"/>
</dbReference>